<protein>
    <submittedName>
        <fullName evidence="1">DUF6270 domain-containing protein</fullName>
    </submittedName>
</protein>
<dbReference type="AlphaFoldDB" id="A0AB38XRB1"/>
<gene>
    <name evidence="1" type="ORF">PIG85_02680</name>
</gene>
<sequence length="354" mass="38794">MQLANFLGAHPRALSLHNTVYAPKTGLGPFSYLCSRLQASVRVNEAGEGIVSGQLLVPDSQRVFLTVPAGKEMALLPAAESTFTAKFSCPDKAGHNVQVTFVNKGGRAPSFLRLDGQNQKVDVFGSCVSRDAFEYSGALSLGNYYARSSVASAFDLEPSGLAGTDLAANPSQFQRRVAHDDLARSAAGVLANSHAACLLVDFVDERFPLLKGEGGCFTYSNELQRAGLDAAKYDRVNWDSKRYWAAFEPAWKRLVAAAPGGKVIVNRAYWATTDSAGKNLANGKTIRWANSVLRRTYARVRRLTPSVQFIDYDASMLVADPEHKWGRGPYHYVPEFYRQLNRSLRRLLALPPTL</sequence>
<dbReference type="EMBL" id="CP116394">
    <property type="protein sequence ID" value="WCE46566.1"/>
    <property type="molecule type" value="Genomic_DNA"/>
</dbReference>
<evidence type="ECO:0000313" key="1">
    <source>
        <dbReference type="EMBL" id="WCE46566.1"/>
    </source>
</evidence>
<accession>A0AB38XRB1</accession>
<evidence type="ECO:0000313" key="2">
    <source>
        <dbReference type="Proteomes" id="UP001211044"/>
    </source>
</evidence>
<proteinExistence type="predicted"/>
<reference evidence="1" key="1">
    <citation type="submission" date="2023-01" db="EMBL/GenBank/DDBJ databases">
        <title>Comparative Genomic Analysis of the Clinically-Derived Winkia Strain NY0527 Provides Evidence into the Taxonomic Reassignment of Winkia neuii and Characterizes Their Virulence Traits.</title>
        <authorList>
            <person name="Cai X."/>
            <person name="Peng Y."/>
            <person name="Li M."/>
            <person name="Qiu Y."/>
            <person name="Wang Y."/>
            <person name="Xu L."/>
            <person name="Hou Q."/>
        </authorList>
    </citation>
    <scope>NUCLEOTIDE SEQUENCE</scope>
    <source>
        <strain evidence="1">NY0527</strain>
    </source>
</reference>
<dbReference type="InterPro" id="IPR046237">
    <property type="entry name" value="DUF6270"/>
</dbReference>
<name>A0AB38XRB1_9ACTO</name>
<dbReference type="RefSeq" id="WP_271694686.1">
    <property type="nucleotide sequence ID" value="NZ_CP116394.1"/>
</dbReference>
<dbReference type="Proteomes" id="UP001211044">
    <property type="component" value="Chromosome"/>
</dbReference>
<dbReference type="Pfam" id="PF19786">
    <property type="entry name" value="DUF6270"/>
    <property type="match status" value="1"/>
</dbReference>
<dbReference type="KEGG" id="wne:PIG85_02680"/>
<organism evidence="1 2">
    <name type="scientific">Winkia neuii subsp. anitrata</name>
    <dbReference type="NCBI Taxonomy" id="29318"/>
    <lineage>
        <taxon>Bacteria</taxon>
        <taxon>Bacillati</taxon>
        <taxon>Actinomycetota</taxon>
        <taxon>Actinomycetes</taxon>
        <taxon>Actinomycetales</taxon>
        <taxon>Actinomycetaceae</taxon>
        <taxon>Winkia</taxon>
    </lineage>
</organism>